<dbReference type="Proteomes" id="UP000298097">
    <property type="component" value="Unassembled WGS sequence"/>
</dbReference>
<dbReference type="EMBL" id="RQEY01000018">
    <property type="protein sequence ID" value="TGK39030.1"/>
    <property type="molecule type" value="Genomic_DNA"/>
</dbReference>
<dbReference type="AlphaFoldDB" id="A0A4V3JFU8"/>
<dbReference type="OrthoDB" id="332297at2"/>
<keyword evidence="2" id="KW-1185">Reference proteome</keyword>
<dbReference type="RefSeq" id="WP_135775105.1">
    <property type="nucleotide sequence ID" value="NZ_RQEY01000018.1"/>
</dbReference>
<proteinExistence type="predicted"/>
<reference evidence="1" key="1">
    <citation type="journal article" date="2019" name="PLoS Negl. Trop. Dis.">
        <title>Revisiting the worldwide diversity of Leptospira species in the environment.</title>
        <authorList>
            <person name="Vincent A.T."/>
            <person name="Schiettekatte O."/>
            <person name="Bourhy P."/>
            <person name="Veyrier F.J."/>
            <person name="Picardeau M."/>
        </authorList>
    </citation>
    <scope>NUCLEOTIDE SEQUENCE [LARGE SCALE GENOMIC DNA]</scope>
    <source>
        <strain evidence="1">201800301</strain>
    </source>
</reference>
<comment type="caution">
    <text evidence="1">The sequence shown here is derived from an EMBL/GenBank/DDBJ whole genome shotgun (WGS) entry which is preliminary data.</text>
</comment>
<sequence length="135" mass="15886">MISVFQEEKDTFLKRQLLINYDRKLGFYTLQSGLRQFHFRSGCQLVMPISKGEYTYEIKVNKYPDGFFSNTLITENLLDNYSIVLAIEMIEPPYSSPTSFSQELANRVNNRIKLKYRIEPTLKDDQFHDCPVEVD</sequence>
<protein>
    <submittedName>
        <fullName evidence="1">Uncharacterized protein</fullName>
    </submittedName>
</protein>
<gene>
    <name evidence="1" type="ORF">EHO65_13410</name>
</gene>
<organism evidence="1 2">
    <name type="scientific">Leptospira andrefontaineae</name>
    <dbReference type="NCBI Taxonomy" id="2484976"/>
    <lineage>
        <taxon>Bacteria</taxon>
        <taxon>Pseudomonadati</taxon>
        <taxon>Spirochaetota</taxon>
        <taxon>Spirochaetia</taxon>
        <taxon>Leptospirales</taxon>
        <taxon>Leptospiraceae</taxon>
        <taxon>Leptospira</taxon>
    </lineage>
</organism>
<evidence type="ECO:0000313" key="1">
    <source>
        <dbReference type="EMBL" id="TGK39030.1"/>
    </source>
</evidence>
<accession>A0A4V3JFU8</accession>
<evidence type="ECO:0000313" key="2">
    <source>
        <dbReference type="Proteomes" id="UP000298097"/>
    </source>
</evidence>
<name>A0A4V3JFU8_9LEPT</name>